<dbReference type="PANTHER" id="PTHR39184:SF1">
    <property type="entry name" value="PBSX PHAGE TERMINASE LARGE SUBUNIT"/>
    <property type="match status" value="1"/>
</dbReference>
<accession>A0A6M3XV30</accession>
<name>A0A6M3XV30_9ZZZZ</name>
<feature type="domain" description="Phage terminase large subunit C-terminal" evidence="1">
    <location>
        <begin position="93"/>
        <end position="220"/>
    </location>
</feature>
<dbReference type="EMBL" id="MT142930">
    <property type="protein sequence ID" value="QJA90693.1"/>
    <property type="molecule type" value="Genomic_DNA"/>
</dbReference>
<dbReference type="InterPro" id="IPR027417">
    <property type="entry name" value="P-loop_NTPase"/>
</dbReference>
<evidence type="ECO:0000313" key="2">
    <source>
        <dbReference type="EMBL" id="QJA90693.1"/>
    </source>
</evidence>
<evidence type="ECO:0000259" key="1">
    <source>
        <dbReference type="Pfam" id="PF17288"/>
    </source>
</evidence>
<sequence>MATVTKSPVDDDVQIIHSVYTDNPYTSDDYKKIIEDLATQDEGFYQVYALGLWGRLEGKIYTNYKVIPEMPLIEQGKAHWAYGLDFGDICSTLVKVTLFQDKIYLEEQFYKSGWTNADIIEFLSHIPRGDIYGDPTSKQAINEITQAGYSAFEGIRGVKESIDLCKRQTLYITQASTNIIKEIQVYHRKKNPLATGTEDAFLDEPVKFKDHTCDAFRYAIWGITSRFGFPTQRPRATEPIRSLTFDGSNESNKKILDKWMKRT</sequence>
<gene>
    <name evidence="2" type="ORF">MM415B03612_0014</name>
    <name evidence="3" type="ORF">TM448B02718_0013</name>
</gene>
<dbReference type="Pfam" id="PF17288">
    <property type="entry name" value="Terminase_3C"/>
    <property type="match status" value="1"/>
</dbReference>
<dbReference type="EMBL" id="MT144943">
    <property type="protein sequence ID" value="QJI01707.1"/>
    <property type="molecule type" value="Genomic_DNA"/>
</dbReference>
<dbReference type="PANTHER" id="PTHR39184">
    <property type="match status" value="1"/>
</dbReference>
<evidence type="ECO:0000313" key="3">
    <source>
        <dbReference type="EMBL" id="QJI01707.1"/>
    </source>
</evidence>
<proteinExistence type="predicted"/>
<dbReference type="AlphaFoldDB" id="A0A6M3XV30"/>
<dbReference type="Gene3D" id="3.40.50.300">
    <property type="entry name" value="P-loop containing nucleotide triphosphate hydrolases"/>
    <property type="match status" value="1"/>
</dbReference>
<reference evidence="3" key="1">
    <citation type="submission" date="2020-03" db="EMBL/GenBank/DDBJ databases">
        <title>The deep terrestrial virosphere.</title>
        <authorList>
            <person name="Holmfeldt K."/>
            <person name="Nilsson E."/>
            <person name="Simone D."/>
            <person name="Lopez-Fernandez M."/>
            <person name="Wu X."/>
            <person name="de Brujin I."/>
            <person name="Lundin D."/>
            <person name="Andersson A."/>
            <person name="Bertilsson S."/>
            <person name="Dopson M."/>
        </authorList>
    </citation>
    <scope>NUCLEOTIDE SEQUENCE</scope>
    <source>
        <strain evidence="2">MM415B03612</strain>
        <strain evidence="3">TM448B02718</strain>
    </source>
</reference>
<protein>
    <submittedName>
        <fullName evidence="3">Putative terminase</fullName>
    </submittedName>
</protein>
<dbReference type="Gene3D" id="3.30.420.280">
    <property type="match status" value="1"/>
</dbReference>
<dbReference type="InterPro" id="IPR035413">
    <property type="entry name" value="Terminase_L_C"/>
</dbReference>
<organism evidence="3">
    <name type="scientific">viral metagenome</name>
    <dbReference type="NCBI Taxonomy" id="1070528"/>
    <lineage>
        <taxon>unclassified sequences</taxon>
        <taxon>metagenomes</taxon>
        <taxon>organismal metagenomes</taxon>
    </lineage>
</organism>
<dbReference type="InterPro" id="IPR052380">
    <property type="entry name" value="Viral_DNA_packaging_terminase"/>
</dbReference>